<organism evidence="2 3">
    <name type="scientific">Araneus ventricosus</name>
    <name type="common">Orbweaver spider</name>
    <name type="synonym">Epeira ventricosa</name>
    <dbReference type="NCBI Taxonomy" id="182803"/>
    <lineage>
        <taxon>Eukaryota</taxon>
        <taxon>Metazoa</taxon>
        <taxon>Ecdysozoa</taxon>
        <taxon>Arthropoda</taxon>
        <taxon>Chelicerata</taxon>
        <taxon>Arachnida</taxon>
        <taxon>Araneae</taxon>
        <taxon>Araneomorphae</taxon>
        <taxon>Entelegynae</taxon>
        <taxon>Araneoidea</taxon>
        <taxon>Araneidae</taxon>
        <taxon>Araneus</taxon>
    </lineage>
</organism>
<dbReference type="OrthoDB" id="8369547at2759"/>
<dbReference type="EMBL" id="BGPR01064566">
    <property type="protein sequence ID" value="GBO39519.1"/>
    <property type="molecule type" value="Genomic_DNA"/>
</dbReference>
<feature type="non-terminal residue" evidence="2">
    <location>
        <position position="1"/>
    </location>
</feature>
<comment type="caution">
    <text evidence="2">The sequence shown here is derived from an EMBL/GenBank/DDBJ whole genome shotgun (WGS) entry which is preliminary data.</text>
</comment>
<dbReference type="Proteomes" id="UP000499080">
    <property type="component" value="Unassembled WGS sequence"/>
</dbReference>
<name>A0A4Y2WQS1_ARAVE</name>
<accession>A0A4Y2WQS1</accession>
<proteinExistence type="predicted"/>
<dbReference type="AlphaFoldDB" id="A0A4Y2WQS1"/>
<reference evidence="2 3" key="1">
    <citation type="journal article" date="2019" name="Sci. Rep.">
        <title>Orb-weaving spider Araneus ventricosus genome elucidates the spidroin gene catalogue.</title>
        <authorList>
            <person name="Kono N."/>
            <person name="Nakamura H."/>
            <person name="Ohtoshi R."/>
            <person name="Moran D.A.P."/>
            <person name="Shinohara A."/>
            <person name="Yoshida Y."/>
            <person name="Fujiwara M."/>
            <person name="Mori M."/>
            <person name="Tomita M."/>
            <person name="Arakawa K."/>
        </authorList>
    </citation>
    <scope>NUCLEOTIDE SEQUENCE [LARGE SCALE GENOMIC DNA]</scope>
</reference>
<evidence type="ECO:0000313" key="3">
    <source>
        <dbReference type="Proteomes" id="UP000499080"/>
    </source>
</evidence>
<keyword evidence="3" id="KW-1185">Reference proteome</keyword>
<dbReference type="EMBL" id="BGPR01064464">
    <property type="protein sequence ID" value="GBO39431.1"/>
    <property type="molecule type" value="Genomic_DNA"/>
</dbReference>
<evidence type="ECO:0000313" key="2">
    <source>
        <dbReference type="EMBL" id="GBO39519.1"/>
    </source>
</evidence>
<sequence length="160" mass="17395">SYFSGFTHPLLFPALALCPDNTDPCSECHVGGLHSRCADVHRAGLPVSRRTTNRSTQNGWSSDSHVISVVRPRAELHEAALSVEGEVLDVDLAGALVDGRWVPHHPARAVDDGLGHDGHLVVAVRTATERKHAFISAFQSRKLYSRVSLQRSLPTANFSL</sequence>
<gene>
    <name evidence="1" type="ORF">AVEN_266709_1</name>
    <name evidence="2" type="ORF">AVEN_60332_1</name>
</gene>
<protein>
    <submittedName>
        <fullName evidence="2">Uncharacterized protein</fullName>
    </submittedName>
</protein>
<evidence type="ECO:0000313" key="1">
    <source>
        <dbReference type="EMBL" id="GBO39431.1"/>
    </source>
</evidence>